<feature type="region of interest" description="Disordered" evidence="1">
    <location>
        <begin position="75"/>
        <end position="204"/>
    </location>
</feature>
<evidence type="ECO:0000313" key="4">
    <source>
        <dbReference type="Proteomes" id="UP000297716"/>
    </source>
</evidence>
<dbReference type="PANTHER" id="PTHR35391:SF5">
    <property type="entry name" value="DUF6590 DOMAIN-CONTAINING PROTEIN"/>
    <property type="match status" value="1"/>
</dbReference>
<dbReference type="Pfam" id="PF20233">
    <property type="entry name" value="DUF6590"/>
    <property type="match status" value="1"/>
</dbReference>
<dbReference type="OrthoDB" id="3559580at2759"/>
<dbReference type="Proteomes" id="UP000297716">
    <property type="component" value="Unassembled WGS sequence"/>
</dbReference>
<organism evidence="3 4">
    <name type="scientific">Xylaria hypoxylon</name>
    <dbReference type="NCBI Taxonomy" id="37992"/>
    <lineage>
        <taxon>Eukaryota</taxon>
        <taxon>Fungi</taxon>
        <taxon>Dikarya</taxon>
        <taxon>Ascomycota</taxon>
        <taxon>Pezizomycotina</taxon>
        <taxon>Sordariomycetes</taxon>
        <taxon>Xylariomycetidae</taxon>
        <taxon>Xylariales</taxon>
        <taxon>Xylariaceae</taxon>
        <taxon>Xylaria</taxon>
    </lineage>
</organism>
<comment type="caution">
    <text evidence="3">The sequence shown here is derived from an EMBL/GenBank/DDBJ whole genome shotgun (WGS) entry which is preliminary data.</text>
</comment>
<dbReference type="AlphaFoldDB" id="A0A4Z0YNT1"/>
<keyword evidence="4" id="KW-1185">Reference proteome</keyword>
<feature type="compositionally biased region" description="Polar residues" evidence="1">
    <location>
        <begin position="149"/>
        <end position="160"/>
    </location>
</feature>
<evidence type="ECO:0000313" key="3">
    <source>
        <dbReference type="EMBL" id="TGJ78312.1"/>
    </source>
</evidence>
<protein>
    <recommendedName>
        <fullName evidence="2">DUF6590 domain-containing protein</fullName>
    </recommendedName>
</protein>
<dbReference type="InterPro" id="IPR046497">
    <property type="entry name" value="DUF6590"/>
</dbReference>
<sequence>MTAQGYKMSWGSWSEWKWDQSEGRYYAERFDWQGNVEYTWDTGAPAVDDHQRTPRTEATIDQLTAGLGDLAVNSSYDRDQSVPYPDQGGSSVNNSIPDIPASPRYTHDTPYHDHHGYSHSQRDKGKSISSAASRDIHYDEEHSRVGSIPPTTNSYSQHNYPEQLGSAFESGDHGRTTTTSFSRGAGDASSSYYSRPSDQDSTDFELEQALQLSRDELLGSSHPGGSSTSGAHYDSGSVYPGTYEPNPTIDPRDGETTPRGTPIPIIRGTPGSVEPIDNRFVVEHSFKFQPGEVFKILWSEPTGQVAGDSPISDIRAINDPAGQFYVGYRRFIIVTTDESHHSTCVPILTYDRRGCGKKGVRSSKHGIIFAAGQKPKLLKNEPDLGFEPVPLEIYAEGETLARESRVNYSKLVTIEHNVKVFFIGRVPYPYFDDVSRAVDKCWNDKMHKSSKRSRR</sequence>
<feature type="region of interest" description="Disordered" evidence="1">
    <location>
        <begin position="217"/>
        <end position="270"/>
    </location>
</feature>
<feature type="compositionally biased region" description="Basic and acidic residues" evidence="1">
    <location>
        <begin position="105"/>
        <end position="126"/>
    </location>
</feature>
<feature type="domain" description="DUF6590" evidence="2">
    <location>
        <begin position="287"/>
        <end position="431"/>
    </location>
</feature>
<reference evidence="3 4" key="1">
    <citation type="submission" date="2019-03" db="EMBL/GenBank/DDBJ databases">
        <title>Draft genome sequence of Xylaria hypoxylon DSM 108379, a ubiquitous saprotrophic-parasitic fungi on hardwood.</title>
        <authorList>
            <person name="Buettner E."/>
            <person name="Leonhardt S."/>
            <person name="Gebauer A.M."/>
            <person name="Liers C."/>
            <person name="Hofrichter M."/>
            <person name="Kellner H."/>
        </authorList>
    </citation>
    <scope>NUCLEOTIDE SEQUENCE [LARGE SCALE GENOMIC DNA]</scope>
    <source>
        <strain evidence="3 4">DSM 108379</strain>
    </source>
</reference>
<name>A0A4Z0YNT1_9PEZI</name>
<evidence type="ECO:0000259" key="2">
    <source>
        <dbReference type="Pfam" id="PF20233"/>
    </source>
</evidence>
<dbReference type="EMBL" id="SKBN01000412">
    <property type="protein sequence ID" value="TGJ78312.1"/>
    <property type="molecule type" value="Genomic_DNA"/>
</dbReference>
<dbReference type="STRING" id="37992.A0A4Z0YNT1"/>
<proteinExistence type="predicted"/>
<feature type="compositionally biased region" description="Low complexity" evidence="1">
    <location>
        <begin position="219"/>
        <end position="230"/>
    </location>
</feature>
<gene>
    <name evidence="3" type="ORF">E0Z10_g10454</name>
</gene>
<feature type="compositionally biased region" description="Polar residues" evidence="1">
    <location>
        <begin position="176"/>
        <end position="196"/>
    </location>
</feature>
<dbReference type="PANTHER" id="PTHR35391">
    <property type="entry name" value="C2H2-TYPE DOMAIN-CONTAINING PROTEIN-RELATED"/>
    <property type="match status" value="1"/>
</dbReference>
<evidence type="ECO:0000256" key="1">
    <source>
        <dbReference type="SAM" id="MobiDB-lite"/>
    </source>
</evidence>
<accession>A0A4Z0YNT1</accession>
<feature type="compositionally biased region" description="Basic and acidic residues" evidence="1">
    <location>
        <begin position="134"/>
        <end position="144"/>
    </location>
</feature>